<proteinExistence type="predicted"/>
<accession>A0A2P2IHK3</accession>
<reference evidence="2" key="1">
    <citation type="submission" date="2018-02" db="EMBL/GenBank/DDBJ databases">
        <title>Rhizophora mucronata_Transcriptome.</title>
        <authorList>
            <person name="Meera S.P."/>
            <person name="Sreeshan A."/>
            <person name="Augustine A."/>
        </authorList>
    </citation>
    <scope>NUCLEOTIDE SEQUENCE</scope>
    <source>
        <tissue evidence="2">Leaf</tissue>
    </source>
</reference>
<feature type="compositionally biased region" description="Basic and acidic residues" evidence="1">
    <location>
        <begin position="9"/>
        <end position="18"/>
    </location>
</feature>
<protein>
    <submittedName>
        <fullName evidence="2">Uncharacterized protein</fullName>
    </submittedName>
</protein>
<dbReference type="AlphaFoldDB" id="A0A2P2IHK3"/>
<evidence type="ECO:0000256" key="1">
    <source>
        <dbReference type="SAM" id="MobiDB-lite"/>
    </source>
</evidence>
<evidence type="ECO:0000313" key="2">
    <source>
        <dbReference type="EMBL" id="MBW80713.1"/>
    </source>
</evidence>
<organism evidence="2">
    <name type="scientific">Rhizophora mucronata</name>
    <name type="common">Asiatic mangrove</name>
    <dbReference type="NCBI Taxonomy" id="61149"/>
    <lineage>
        <taxon>Eukaryota</taxon>
        <taxon>Viridiplantae</taxon>
        <taxon>Streptophyta</taxon>
        <taxon>Embryophyta</taxon>
        <taxon>Tracheophyta</taxon>
        <taxon>Spermatophyta</taxon>
        <taxon>Magnoliopsida</taxon>
        <taxon>eudicotyledons</taxon>
        <taxon>Gunneridae</taxon>
        <taxon>Pentapetalae</taxon>
        <taxon>rosids</taxon>
        <taxon>fabids</taxon>
        <taxon>Malpighiales</taxon>
        <taxon>Rhizophoraceae</taxon>
        <taxon>Rhizophora</taxon>
    </lineage>
</organism>
<dbReference type="EMBL" id="GGEC01000230">
    <property type="protein sequence ID" value="MBW80713.1"/>
    <property type="molecule type" value="Transcribed_RNA"/>
</dbReference>
<name>A0A2P2IHK3_RHIMU</name>
<sequence>MYSVLNASKMKDQQRKFPSEPNSESQLDYRFFSKFYVSSQCHDSSYRAFHEGYTFHQTIISVLYSAH</sequence>
<feature type="region of interest" description="Disordered" evidence="1">
    <location>
        <begin position="1"/>
        <end position="24"/>
    </location>
</feature>